<keyword evidence="4 6" id="KW-1133">Transmembrane helix</keyword>
<evidence type="ECO:0000313" key="7">
    <source>
        <dbReference type="Ensembl" id="ENSAMXP00005017150.1"/>
    </source>
</evidence>
<dbReference type="Proteomes" id="UP000694621">
    <property type="component" value="Unplaced"/>
</dbReference>
<name>A0A8B9HRE4_ASTMX</name>
<evidence type="ECO:0000256" key="2">
    <source>
        <dbReference type="ARBA" id="ARBA00007425"/>
    </source>
</evidence>
<keyword evidence="5 6" id="KW-0472">Membrane</keyword>
<evidence type="ECO:0000256" key="4">
    <source>
        <dbReference type="ARBA" id="ARBA00022989"/>
    </source>
</evidence>
<keyword evidence="3 6" id="KW-0812">Transmembrane</keyword>
<reference evidence="7" key="1">
    <citation type="submission" date="2025-08" db="UniProtKB">
        <authorList>
            <consortium name="Ensembl"/>
        </authorList>
    </citation>
    <scope>IDENTIFICATION</scope>
</reference>
<dbReference type="PANTHER" id="PTHR10671:SF92">
    <property type="entry name" value="GERM CELL-SPECIFIC GENE 1-LIKE PROTEIN ISOFORM X1"/>
    <property type="match status" value="1"/>
</dbReference>
<dbReference type="InterPro" id="IPR050579">
    <property type="entry name" value="PMP-22/EMP/MP20-like"/>
</dbReference>
<evidence type="ECO:0000256" key="5">
    <source>
        <dbReference type="ARBA" id="ARBA00023136"/>
    </source>
</evidence>
<comment type="subcellular location">
    <subcellularLocation>
        <location evidence="1">Membrane</location>
        <topology evidence="1">Multi-pass membrane protein</topology>
    </subcellularLocation>
</comment>
<organism evidence="7 8">
    <name type="scientific">Astyanax mexicanus</name>
    <name type="common">Blind cave fish</name>
    <name type="synonym">Astyanax fasciatus mexicanus</name>
    <dbReference type="NCBI Taxonomy" id="7994"/>
    <lineage>
        <taxon>Eukaryota</taxon>
        <taxon>Metazoa</taxon>
        <taxon>Chordata</taxon>
        <taxon>Craniata</taxon>
        <taxon>Vertebrata</taxon>
        <taxon>Euteleostomi</taxon>
        <taxon>Actinopterygii</taxon>
        <taxon>Neopterygii</taxon>
        <taxon>Teleostei</taxon>
        <taxon>Ostariophysi</taxon>
        <taxon>Characiformes</taxon>
        <taxon>Characoidei</taxon>
        <taxon>Acestrorhamphidae</taxon>
        <taxon>Acestrorhamphinae</taxon>
        <taxon>Astyanax</taxon>
    </lineage>
</organism>
<evidence type="ECO:0000256" key="1">
    <source>
        <dbReference type="ARBA" id="ARBA00004141"/>
    </source>
</evidence>
<feature type="transmembrane region" description="Helical" evidence="6">
    <location>
        <begin position="144"/>
        <end position="168"/>
    </location>
</feature>
<dbReference type="Pfam" id="PF07803">
    <property type="entry name" value="GSG-1"/>
    <property type="match status" value="1"/>
</dbReference>
<protein>
    <submittedName>
        <fullName evidence="7">Uncharacterized protein</fullName>
    </submittedName>
</protein>
<feature type="transmembrane region" description="Helical" evidence="6">
    <location>
        <begin position="108"/>
        <end position="132"/>
    </location>
</feature>
<dbReference type="InterPro" id="IPR012478">
    <property type="entry name" value="GSG-1"/>
</dbReference>
<dbReference type="GO" id="GO:0005886">
    <property type="term" value="C:plasma membrane"/>
    <property type="evidence" value="ECO:0007669"/>
    <property type="project" value="TreeGrafter"/>
</dbReference>
<comment type="similarity">
    <text evidence="2">Belongs to the GSG1 family.</text>
</comment>
<sequence>MGIERGPRATLAFTLNCAAFAMAVSAVTTSYWCEGTRKVAKPFCTGPVKVKQTYCIRFNSSDINNTRLVQYIYETGEEKFLMRKFHTGIWFSCEQAVDLVGKRNSERVLWLCIVGECLYISLLFTGGALMMVEMCQCCNMMNRLKLNAFAALFTALSGKIIVIFNISFICFKFETQKNTVVWALDRPYKRSHSNIATCLAQGVFL</sequence>
<evidence type="ECO:0000256" key="3">
    <source>
        <dbReference type="ARBA" id="ARBA00022692"/>
    </source>
</evidence>
<dbReference type="AlphaFoldDB" id="A0A8B9HRE4"/>
<evidence type="ECO:0000313" key="8">
    <source>
        <dbReference type="Proteomes" id="UP000694621"/>
    </source>
</evidence>
<proteinExistence type="inferred from homology"/>
<feature type="transmembrane region" description="Helical" evidence="6">
    <location>
        <begin position="12"/>
        <end position="32"/>
    </location>
</feature>
<accession>A0A8B9HRE4</accession>
<dbReference type="PANTHER" id="PTHR10671">
    <property type="entry name" value="EPITHELIAL MEMBRANE PROTEIN-RELATED"/>
    <property type="match status" value="1"/>
</dbReference>
<dbReference type="Ensembl" id="ENSAMXT00005018951.1">
    <property type="protein sequence ID" value="ENSAMXP00005017150.1"/>
    <property type="gene ID" value="ENSAMXG00005008963.1"/>
</dbReference>
<evidence type="ECO:0000256" key="6">
    <source>
        <dbReference type="SAM" id="Phobius"/>
    </source>
</evidence>